<proteinExistence type="predicted"/>
<keyword evidence="2" id="KW-1185">Reference proteome</keyword>
<dbReference type="Proteomes" id="UP000076858">
    <property type="component" value="Unassembled WGS sequence"/>
</dbReference>
<comment type="caution">
    <text evidence="1">The sequence shown here is derived from an EMBL/GenBank/DDBJ whole genome shotgun (WGS) entry which is preliminary data.</text>
</comment>
<dbReference type="OrthoDB" id="7694209at2759"/>
<reference evidence="1 2" key="1">
    <citation type="submission" date="2016-03" db="EMBL/GenBank/DDBJ databases">
        <title>EvidentialGene: Evidence-directed Construction of Genes on Genomes.</title>
        <authorList>
            <person name="Gilbert D.G."/>
            <person name="Choi J.-H."/>
            <person name="Mockaitis K."/>
            <person name="Colbourne J."/>
            <person name="Pfrender M."/>
        </authorList>
    </citation>
    <scope>NUCLEOTIDE SEQUENCE [LARGE SCALE GENOMIC DNA]</scope>
    <source>
        <strain evidence="1 2">Xinb3</strain>
        <tissue evidence="1">Complete organism</tissue>
    </source>
</reference>
<protein>
    <submittedName>
        <fullName evidence="1">Uncharacterized protein</fullName>
    </submittedName>
</protein>
<gene>
    <name evidence="1" type="ORF">APZ42_003743</name>
</gene>
<feature type="non-terminal residue" evidence="1">
    <location>
        <position position="1"/>
    </location>
</feature>
<dbReference type="EMBL" id="LRGB01011628">
    <property type="protein sequence ID" value="KZS00097.1"/>
    <property type="molecule type" value="Genomic_DNA"/>
</dbReference>
<feature type="non-terminal residue" evidence="1">
    <location>
        <position position="99"/>
    </location>
</feature>
<evidence type="ECO:0000313" key="1">
    <source>
        <dbReference type="EMBL" id="KZS00097.1"/>
    </source>
</evidence>
<dbReference type="AlphaFoldDB" id="A0A168EIW9"/>
<organism evidence="1 2">
    <name type="scientific">Daphnia magna</name>
    <dbReference type="NCBI Taxonomy" id="35525"/>
    <lineage>
        <taxon>Eukaryota</taxon>
        <taxon>Metazoa</taxon>
        <taxon>Ecdysozoa</taxon>
        <taxon>Arthropoda</taxon>
        <taxon>Crustacea</taxon>
        <taxon>Branchiopoda</taxon>
        <taxon>Diplostraca</taxon>
        <taxon>Cladocera</taxon>
        <taxon>Anomopoda</taxon>
        <taxon>Daphniidae</taxon>
        <taxon>Daphnia</taxon>
    </lineage>
</organism>
<evidence type="ECO:0000313" key="2">
    <source>
        <dbReference type="Proteomes" id="UP000076858"/>
    </source>
</evidence>
<sequence>KTESVASYNKSQTNKQKLDLNLEYKRVQYIGPHFGCYKSRAKKGLRLNQNDMANGGPVQIQFAYDVNKQKFKITKLNLEHRNHPVSEKHVKTYARKKLV</sequence>
<accession>A0A168EIW9</accession>
<name>A0A168EIW9_9CRUS</name>